<evidence type="ECO:0000313" key="2">
    <source>
        <dbReference type="Proteomes" id="UP001281147"/>
    </source>
</evidence>
<reference evidence="1" key="1">
    <citation type="submission" date="2023-07" db="EMBL/GenBank/DDBJ databases">
        <title>Black Yeasts Isolated from many extreme environments.</title>
        <authorList>
            <person name="Coleine C."/>
            <person name="Stajich J.E."/>
            <person name="Selbmann L."/>
        </authorList>
    </citation>
    <scope>NUCLEOTIDE SEQUENCE</scope>
    <source>
        <strain evidence="1">CCFEE 5714</strain>
    </source>
</reference>
<evidence type="ECO:0000313" key="1">
    <source>
        <dbReference type="EMBL" id="KAK3720865.1"/>
    </source>
</evidence>
<comment type="caution">
    <text evidence="1">The sequence shown here is derived from an EMBL/GenBank/DDBJ whole genome shotgun (WGS) entry which is preliminary data.</text>
</comment>
<protein>
    <submittedName>
        <fullName evidence="1">Uncharacterized protein</fullName>
    </submittedName>
</protein>
<sequence>MDTLNELKVPFRPRQVVPQTPSTPNDKSGGAHAAMAREAVFSTYELLEGIMLAVPTEDIILAANVCTKWRALIESSISILNKLHESQRRSKACYDIAKIGQEIVSPSCFILHKFDWGTVFIRRLGGVEFFAVILQDDTSTSLRFPDEKTTAVGFQRRSKTAWWMEYEDREAGIHHIGEVLSIAGHGPMHSYLMHFYSAEGWRPPAVPVPPARISKTLGSVRGVRDAVEVLRMQQQYPKHHDDFQRFPSNSVRPAHPIKTCLALTEGKATQAVFETYELIEYIILALPTEDILLAASVSKACCHVIERSFAIRQKLLALTCRQERRDYLEGSKTMDSHFVCSHQWWGALLIRRLNGAEEIAIVPNTGIGGLASKVTFPVGGTESVRFRYDGRGVWSVMLQYSNVTLPSVVGPFNKQHHFALYTYLEDFH</sequence>
<proteinExistence type="predicted"/>
<name>A0ACC3NQ27_9PEZI</name>
<keyword evidence="2" id="KW-1185">Reference proteome</keyword>
<gene>
    <name evidence="1" type="ORF">LTR37_003528</name>
</gene>
<accession>A0ACC3NQ27</accession>
<organism evidence="1 2">
    <name type="scientific">Vermiconidia calcicola</name>
    <dbReference type="NCBI Taxonomy" id="1690605"/>
    <lineage>
        <taxon>Eukaryota</taxon>
        <taxon>Fungi</taxon>
        <taxon>Dikarya</taxon>
        <taxon>Ascomycota</taxon>
        <taxon>Pezizomycotina</taxon>
        <taxon>Dothideomycetes</taxon>
        <taxon>Dothideomycetidae</taxon>
        <taxon>Mycosphaerellales</taxon>
        <taxon>Extremaceae</taxon>
        <taxon>Vermiconidia</taxon>
    </lineage>
</organism>
<dbReference type="Proteomes" id="UP001281147">
    <property type="component" value="Unassembled WGS sequence"/>
</dbReference>
<dbReference type="EMBL" id="JAUTXU010000020">
    <property type="protein sequence ID" value="KAK3720865.1"/>
    <property type="molecule type" value="Genomic_DNA"/>
</dbReference>